<evidence type="ECO:0000256" key="10">
    <source>
        <dbReference type="ARBA" id="ARBA00022840"/>
    </source>
</evidence>
<comment type="subcellular location">
    <subcellularLocation>
        <location evidence="2 17 18">Cytoplasm</location>
    </subcellularLocation>
</comment>
<dbReference type="EMBL" id="LGIQ01000007">
    <property type="protein sequence ID" value="KNB72464.1"/>
    <property type="molecule type" value="Genomic_DNA"/>
</dbReference>
<evidence type="ECO:0000313" key="23">
    <source>
        <dbReference type="Proteomes" id="UP000036834"/>
    </source>
</evidence>
<evidence type="ECO:0000256" key="4">
    <source>
        <dbReference type="ARBA" id="ARBA00010416"/>
    </source>
</evidence>
<keyword evidence="17 18" id="KW-0132">Cell division</keyword>
<evidence type="ECO:0000256" key="15">
    <source>
        <dbReference type="ARBA" id="ARBA00032324"/>
    </source>
</evidence>
<dbReference type="GO" id="GO:0008764">
    <property type="term" value="F:UDP-N-acetylmuramoylalanine-D-glutamate ligase activity"/>
    <property type="evidence" value="ECO:0007669"/>
    <property type="project" value="UniProtKB-UniRule"/>
</dbReference>
<reference evidence="22" key="2">
    <citation type="submission" date="2015-07" db="EMBL/GenBank/DDBJ databases">
        <title>MeaNS - Measles Nucleotide Surveillance Program.</title>
        <authorList>
            <person name="Tran T."/>
            <person name="Druce J."/>
        </authorList>
    </citation>
    <scope>NUCLEOTIDE SEQUENCE</scope>
    <source>
        <strain evidence="22">DSM 9887</strain>
    </source>
</reference>
<dbReference type="SUPFAM" id="SSF51984">
    <property type="entry name" value="MurCD N-terminal domain"/>
    <property type="match status" value="1"/>
</dbReference>
<evidence type="ECO:0000256" key="5">
    <source>
        <dbReference type="ARBA" id="ARBA00012212"/>
    </source>
</evidence>
<evidence type="ECO:0000313" key="21">
    <source>
        <dbReference type="EMBL" id="GED70623.1"/>
    </source>
</evidence>
<dbReference type="GO" id="GO:0051301">
    <property type="term" value="P:cell division"/>
    <property type="evidence" value="ECO:0007669"/>
    <property type="project" value="UniProtKB-KW"/>
</dbReference>
<dbReference type="STRING" id="54915.ADS79_11390"/>
<evidence type="ECO:0000256" key="13">
    <source>
        <dbReference type="ARBA" id="ARBA00023316"/>
    </source>
</evidence>
<evidence type="ECO:0000256" key="1">
    <source>
        <dbReference type="ARBA" id="ARBA00002734"/>
    </source>
</evidence>
<keyword evidence="11 17" id="KW-0133">Cell shape</keyword>
<evidence type="ECO:0000256" key="3">
    <source>
        <dbReference type="ARBA" id="ARBA00004752"/>
    </source>
</evidence>
<dbReference type="SUPFAM" id="SSF53244">
    <property type="entry name" value="MurD-like peptide ligases, peptide-binding domain"/>
    <property type="match status" value="1"/>
</dbReference>
<dbReference type="Gene3D" id="3.40.50.720">
    <property type="entry name" value="NAD(P)-binding Rossmann-like Domain"/>
    <property type="match status" value="1"/>
</dbReference>
<dbReference type="RefSeq" id="WP_049738517.1">
    <property type="nucleotide sequence ID" value="NZ_BJON01000016.1"/>
</dbReference>
<dbReference type="Gene3D" id="3.40.1190.10">
    <property type="entry name" value="Mur-like, catalytic domain"/>
    <property type="match status" value="1"/>
</dbReference>
<reference evidence="21 24" key="3">
    <citation type="submission" date="2019-06" db="EMBL/GenBank/DDBJ databases">
        <title>Whole genome shotgun sequence of Brevibacillus reuszeri NBRC 15719.</title>
        <authorList>
            <person name="Hosoyama A."/>
            <person name="Uohara A."/>
            <person name="Ohji S."/>
            <person name="Ichikawa N."/>
        </authorList>
    </citation>
    <scope>NUCLEOTIDE SEQUENCE [LARGE SCALE GENOMIC DNA]</scope>
    <source>
        <strain evidence="21 24">NBRC 15719</strain>
    </source>
</reference>
<evidence type="ECO:0000256" key="18">
    <source>
        <dbReference type="RuleBase" id="RU003664"/>
    </source>
</evidence>
<dbReference type="InterPro" id="IPR036615">
    <property type="entry name" value="Mur_ligase_C_dom_sf"/>
</dbReference>
<dbReference type="Pfam" id="PF02875">
    <property type="entry name" value="Mur_ligase_C"/>
    <property type="match status" value="1"/>
</dbReference>
<dbReference type="Proteomes" id="UP000036834">
    <property type="component" value="Unassembled WGS sequence"/>
</dbReference>
<keyword evidence="9 17" id="KW-0547">Nucleotide-binding</keyword>
<dbReference type="InterPro" id="IPR036565">
    <property type="entry name" value="Mur-like_cat_sf"/>
</dbReference>
<protein>
    <recommendedName>
        <fullName evidence="6 17">UDP-N-acetylmuramoylalanine--D-glutamate ligase</fullName>
        <ecNumber evidence="5 17">6.3.2.9</ecNumber>
    </recommendedName>
    <alternativeName>
        <fullName evidence="15 17">D-glutamic acid-adding enzyme</fullName>
    </alternativeName>
    <alternativeName>
        <fullName evidence="14 17">UDP-N-acetylmuramoyl-L-alanyl-D-glutamate synthetase</fullName>
    </alternativeName>
</protein>
<evidence type="ECO:0000256" key="6">
    <source>
        <dbReference type="ARBA" id="ARBA00015655"/>
    </source>
</evidence>
<keyword evidence="13 17" id="KW-0961">Cell wall biogenesis/degradation</keyword>
<accession>A0A0K9YUR9</accession>
<dbReference type="NCBIfam" id="TIGR01087">
    <property type="entry name" value="murD"/>
    <property type="match status" value="1"/>
</dbReference>
<dbReference type="InterPro" id="IPR005762">
    <property type="entry name" value="MurD"/>
</dbReference>
<dbReference type="GO" id="GO:0005737">
    <property type="term" value="C:cytoplasm"/>
    <property type="evidence" value="ECO:0007669"/>
    <property type="project" value="UniProtKB-SubCell"/>
</dbReference>
<evidence type="ECO:0000259" key="20">
    <source>
        <dbReference type="Pfam" id="PF08245"/>
    </source>
</evidence>
<dbReference type="OrthoDB" id="9809796at2"/>
<evidence type="ECO:0000256" key="8">
    <source>
        <dbReference type="ARBA" id="ARBA00022598"/>
    </source>
</evidence>
<dbReference type="GO" id="GO:0071555">
    <property type="term" value="P:cell wall organization"/>
    <property type="evidence" value="ECO:0007669"/>
    <property type="project" value="UniProtKB-KW"/>
</dbReference>
<evidence type="ECO:0000313" key="22">
    <source>
        <dbReference type="EMBL" id="KNB72464.1"/>
    </source>
</evidence>
<evidence type="ECO:0000256" key="9">
    <source>
        <dbReference type="ARBA" id="ARBA00022741"/>
    </source>
</evidence>
<dbReference type="Pfam" id="PF08245">
    <property type="entry name" value="Mur_ligase_M"/>
    <property type="match status" value="1"/>
</dbReference>
<evidence type="ECO:0000313" key="24">
    <source>
        <dbReference type="Proteomes" id="UP000319578"/>
    </source>
</evidence>
<evidence type="ECO:0000256" key="2">
    <source>
        <dbReference type="ARBA" id="ARBA00004496"/>
    </source>
</evidence>
<evidence type="ECO:0000256" key="17">
    <source>
        <dbReference type="HAMAP-Rule" id="MF_00639"/>
    </source>
</evidence>
<dbReference type="SUPFAM" id="SSF53623">
    <property type="entry name" value="MurD-like peptide ligases, catalytic domain"/>
    <property type="match status" value="1"/>
</dbReference>
<dbReference type="EMBL" id="BJON01000016">
    <property type="protein sequence ID" value="GED70623.1"/>
    <property type="molecule type" value="Genomic_DNA"/>
</dbReference>
<feature type="domain" description="Mur ligase C-terminal" evidence="19">
    <location>
        <begin position="312"/>
        <end position="426"/>
    </location>
</feature>
<name>A0A0K9YUR9_9BACL</name>
<feature type="domain" description="Mur ligase central" evidence="20">
    <location>
        <begin position="114"/>
        <end position="289"/>
    </location>
</feature>
<evidence type="ECO:0000256" key="7">
    <source>
        <dbReference type="ARBA" id="ARBA00022490"/>
    </source>
</evidence>
<keyword evidence="12 17" id="KW-0573">Peptidoglycan synthesis</keyword>
<evidence type="ECO:0000256" key="12">
    <source>
        <dbReference type="ARBA" id="ARBA00022984"/>
    </source>
</evidence>
<dbReference type="GO" id="GO:0005524">
    <property type="term" value="F:ATP binding"/>
    <property type="evidence" value="ECO:0007669"/>
    <property type="project" value="UniProtKB-UniRule"/>
</dbReference>
<comment type="caution">
    <text evidence="22">The sequence shown here is derived from an EMBL/GenBank/DDBJ whole genome shotgun (WGS) entry which is preliminary data.</text>
</comment>
<feature type="binding site" evidence="17">
    <location>
        <begin position="116"/>
        <end position="122"/>
    </location>
    <ligand>
        <name>ATP</name>
        <dbReference type="ChEBI" id="CHEBI:30616"/>
    </ligand>
</feature>
<keyword evidence="17 18" id="KW-0131">Cell cycle</keyword>
<dbReference type="InterPro" id="IPR004101">
    <property type="entry name" value="Mur_ligase_C"/>
</dbReference>
<evidence type="ECO:0000256" key="16">
    <source>
        <dbReference type="ARBA" id="ARBA00047632"/>
    </source>
</evidence>
<keyword evidence="24" id="KW-1185">Reference proteome</keyword>
<keyword evidence="10 17" id="KW-0067">ATP-binding</keyword>
<organism evidence="22 23">
    <name type="scientific">Brevibacillus reuszeri</name>
    <dbReference type="NCBI Taxonomy" id="54915"/>
    <lineage>
        <taxon>Bacteria</taxon>
        <taxon>Bacillati</taxon>
        <taxon>Bacillota</taxon>
        <taxon>Bacilli</taxon>
        <taxon>Bacillales</taxon>
        <taxon>Paenibacillaceae</taxon>
        <taxon>Brevibacillus</taxon>
    </lineage>
</organism>
<gene>
    <name evidence="17 22" type="primary">murD</name>
    <name evidence="22" type="ORF">ADS79_11390</name>
    <name evidence="21" type="ORF">BRE01_43250</name>
</gene>
<evidence type="ECO:0000256" key="14">
    <source>
        <dbReference type="ARBA" id="ARBA00030398"/>
    </source>
</evidence>
<comment type="pathway">
    <text evidence="3 17 18">Cell wall biogenesis; peptidoglycan biosynthesis.</text>
</comment>
<keyword evidence="8 17" id="KW-0436">Ligase</keyword>
<dbReference type="GO" id="GO:0008360">
    <property type="term" value="P:regulation of cell shape"/>
    <property type="evidence" value="ECO:0007669"/>
    <property type="project" value="UniProtKB-KW"/>
</dbReference>
<dbReference type="Pfam" id="PF21799">
    <property type="entry name" value="MurD-like_N"/>
    <property type="match status" value="1"/>
</dbReference>
<dbReference type="EC" id="6.3.2.9" evidence="5 17"/>
<comment type="function">
    <text evidence="1 17 18">Cell wall formation. Catalyzes the addition of glutamate to the nucleotide precursor UDP-N-acetylmuramoyl-L-alanine (UMA).</text>
</comment>
<dbReference type="PANTHER" id="PTHR43692:SF1">
    <property type="entry name" value="UDP-N-ACETYLMURAMOYLALANINE--D-GLUTAMATE LIGASE"/>
    <property type="match status" value="1"/>
</dbReference>
<reference evidence="23" key="1">
    <citation type="submission" date="2015-07" db="EMBL/GenBank/DDBJ databases">
        <title>Genome sequencing project for genomic taxonomy and phylogenomics of Bacillus-like bacteria.</title>
        <authorList>
            <person name="Liu B."/>
            <person name="Wang J."/>
            <person name="Zhu Y."/>
            <person name="Liu G."/>
            <person name="Chen Q."/>
            <person name="Chen Z."/>
            <person name="Lan J."/>
            <person name="Che J."/>
            <person name="Ge C."/>
            <person name="Shi H."/>
            <person name="Pan Z."/>
            <person name="Liu X."/>
        </authorList>
    </citation>
    <scope>NUCLEOTIDE SEQUENCE [LARGE SCALE GENOMIC DNA]</scope>
    <source>
        <strain evidence="23">DSM 9887</strain>
    </source>
</reference>
<dbReference type="AlphaFoldDB" id="A0A0K9YUR9"/>
<dbReference type="Proteomes" id="UP000319578">
    <property type="component" value="Unassembled WGS sequence"/>
</dbReference>
<sequence>MIDYQGKQIVVLGMAKSGVAVAKLLHRFGAHVVVNDRKPRGESPGAEELEALGITVICGYHPDDLVHTDVALVVKNPGIPYEAAPVARALELGIPVMTEVELAYQIAKAPIIGITGSNGKTTTTTLVGLILKQANISSMVGGNIGTVLCGLAETAQPDEWLVAELSSFQLMGTKEFRPHIGVLLNLYPAHLDYHHSMEEYLNAKLKLFANQTEEDVAILPYDQSEIMNHCGHLSARTYFFSKTQEVPRGAYVKDGMIVYADGQGHVEEIIGVKDITVPHVDNALAAILVTLLAGADKQSIATVLSTFAGVEHRMEFVASINGVNYFNDSKATNPEAASRALQACTEPVVWICGGLDRGVDFRELLPVISGRVKAVIALGETAPILLERAEDAGINERIHVDTVDKAVLAASRLAQPGDVVLLSPACASWDMFPSFEVRGSMFKDGVHRLKTSLA</sequence>
<dbReference type="HAMAP" id="MF_00639">
    <property type="entry name" value="MurD"/>
    <property type="match status" value="1"/>
</dbReference>
<dbReference type="GO" id="GO:0009252">
    <property type="term" value="P:peptidoglycan biosynthetic process"/>
    <property type="evidence" value="ECO:0007669"/>
    <property type="project" value="UniProtKB-UniRule"/>
</dbReference>
<keyword evidence="7 17" id="KW-0963">Cytoplasm</keyword>
<dbReference type="InterPro" id="IPR013221">
    <property type="entry name" value="Mur_ligase_cen"/>
</dbReference>
<comment type="catalytic activity">
    <reaction evidence="16 17 18">
        <text>UDP-N-acetyl-alpha-D-muramoyl-L-alanine + D-glutamate + ATP = UDP-N-acetyl-alpha-D-muramoyl-L-alanyl-D-glutamate + ADP + phosphate + H(+)</text>
        <dbReference type="Rhea" id="RHEA:16429"/>
        <dbReference type="ChEBI" id="CHEBI:15378"/>
        <dbReference type="ChEBI" id="CHEBI:29986"/>
        <dbReference type="ChEBI" id="CHEBI:30616"/>
        <dbReference type="ChEBI" id="CHEBI:43474"/>
        <dbReference type="ChEBI" id="CHEBI:83898"/>
        <dbReference type="ChEBI" id="CHEBI:83900"/>
        <dbReference type="ChEBI" id="CHEBI:456216"/>
        <dbReference type="EC" id="6.3.2.9"/>
    </reaction>
</comment>
<dbReference type="Gene3D" id="3.90.190.20">
    <property type="entry name" value="Mur ligase, C-terminal domain"/>
    <property type="match status" value="1"/>
</dbReference>
<dbReference type="UniPathway" id="UPA00219"/>
<dbReference type="PATRIC" id="fig|54915.3.peg.1236"/>
<comment type="similarity">
    <text evidence="4 17">Belongs to the MurCDEF family.</text>
</comment>
<dbReference type="PANTHER" id="PTHR43692">
    <property type="entry name" value="UDP-N-ACETYLMURAMOYLALANINE--D-GLUTAMATE LIGASE"/>
    <property type="match status" value="1"/>
</dbReference>
<proteinExistence type="inferred from homology"/>
<evidence type="ECO:0000256" key="11">
    <source>
        <dbReference type="ARBA" id="ARBA00022960"/>
    </source>
</evidence>
<evidence type="ECO:0000259" key="19">
    <source>
        <dbReference type="Pfam" id="PF02875"/>
    </source>
</evidence>